<dbReference type="Proteomes" id="UP000619101">
    <property type="component" value="Unassembled WGS sequence"/>
</dbReference>
<organism evidence="2 3">
    <name type="scientific">Solibacillus faecavium</name>
    <dbReference type="NCBI Taxonomy" id="2762221"/>
    <lineage>
        <taxon>Bacteria</taxon>
        <taxon>Bacillati</taxon>
        <taxon>Bacillota</taxon>
        <taxon>Bacilli</taxon>
        <taxon>Bacillales</taxon>
        <taxon>Caryophanaceae</taxon>
        <taxon>Solibacillus</taxon>
    </lineage>
</organism>
<keyword evidence="1" id="KW-0812">Transmembrane</keyword>
<evidence type="ECO:0000256" key="1">
    <source>
        <dbReference type="SAM" id="Phobius"/>
    </source>
</evidence>
<name>A0ABR8XYD4_9BACL</name>
<feature type="transmembrane region" description="Helical" evidence="1">
    <location>
        <begin position="41"/>
        <end position="59"/>
    </location>
</feature>
<keyword evidence="1" id="KW-1133">Transmembrane helix</keyword>
<sequence length="292" mass="33708">MKLDERLKELNKIPENERLKQTILNKIKDQPVKKSSTLKPLRELGVITAICFIALFLFYTSNNQINQAASGEIAKITSYDNFGETGFRGKVSTNYMGVENIKTPSIVTLFENLSDLPTISAPEKLAQFHYDIVVLYKNGEQHQYELAANYLYDIQQELYYPGYVDYTSAVYSDLFDAHYKIQLSVIWIAVAVLLMHGFTAMYYNRRKLYKPTKIRGLGVSLTISLIILSLLFWYHDAVGPLYKPFLILLTVGYGFSVWLPMKRHITNLNILKVEKYKILLIVLLFISWIVTY</sequence>
<dbReference type="EMBL" id="JACSPZ010000004">
    <property type="protein sequence ID" value="MBD8036950.1"/>
    <property type="molecule type" value="Genomic_DNA"/>
</dbReference>
<keyword evidence="1" id="KW-0472">Membrane</keyword>
<proteinExistence type="predicted"/>
<reference evidence="2 3" key="1">
    <citation type="submission" date="2020-08" db="EMBL/GenBank/DDBJ databases">
        <title>A Genomic Blueprint of the Chicken Gut Microbiome.</title>
        <authorList>
            <person name="Gilroy R."/>
            <person name="Ravi A."/>
            <person name="Getino M."/>
            <person name="Pursley I."/>
            <person name="Horton D.L."/>
            <person name="Alikhan N.-F."/>
            <person name="Baker D."/>
            <person name="Gharbi K."/>
            <person name="Hall N."/>
            <person name="Watson M."/>
            <person name="Adriaenssens E.M."/>
            <person name="Foster-Nyarko E."/>
            <person name="Jarju S."/>
            <person name="Secka A."/>
            <person name="Antonio M."/>
            <person name="Oren A."/>
            <person name="Chaudhuri R."/>
            <person name="La Ragione R.M."/>
            <person name="Hildebrand F."/>
            <person name="Pallen M.J."/>
        </authorList>
    </citation>
    <scope>NUCLEOTIDE SEQUENCE [LARGE SCALE GENOMIC DNA]</scope>
    <source>
        <strain evidence="2 3">A46</strain>
    </source>
</reference>
<evidence type="ECO:0000313" key="3">
    <source>
        <dbReference type="Proteomes" id="UP000619101"/>
    </source>
</evidence>
<protein>
    <submittedName>
        <fullName evidence="2">Dehydrogenase</fullName>
    </submittedName>
</protein>
<feature type="transmembrane region" description="Helical" evidence="1">
    <location>
        <begin position="181"/>
        <end position="204"/>
    </location>
</feature>
<feature type="transmembrane region" description="Helical" evidence="1">
    <location>
        <begin position="273"/>
        <end position="291"/>
    </location>
</feature>
<comment type="caution">
    <text evidence="2">The sequence shown here is derived from an EMBL/GenBank/DDBJ whole genome shotgun (WGS) entry which is preliminary data.</text>
</comment>
<feature type="transmembrane region" description="Helical" evidence="1">
    <location>
        <begin position="216"/>
        <end position="235"/>
    </location>
</feature>
<dbReference type="RefSeq" id="WP_191699939.1">
    <property type="nucleotide sequence ID" value="NZ_JACSPZ010000004.1"/>
</dbReference>
<accession>A0ABR8XYD4</accession>
<evidence type="ECO:0000313" key="2">
    <source>
        <dbReference type="EMBL" id="MBD8036950.1"/>
    </source>
</evidence>
<gene>
    <name evidence="2" type="ORF">H9635_09355</name>
</gene>
<keyword evidence="3" id="KW-1185">Reference proteome</keyword>
<feature type="transmembrane region" description="Helical" evidence="1">
    <location>
        <begin position="241"/>
        <end position="261"/>
    </location>
</feature>